<protein>
    <recommendedName>
        <fullName evidence="2">Biotin carboxyl carrier protein of acetyl-CoA carboxylase</fullName>
    </recommendedName>
</protein>
<dbReference type="InterPro" id="IPR050709">
    <property type="entry name" value="Biotin_Carboxyl_Carrier/Decarb"/>
</dbReference>
<dbReference type="PANTHER" id="PTHR45266:SF3">
    <property type="entry name" value="OXALOACETATE DECARBOXYLASE ALPHA CHAIN"/>
    <property type="match status" value="1"/>
</dbReference>
<dbReference type="CDD" id="cd06850">
    <property type="entry name" value="biotinyl_domain"/>
    <property type="match status" value="1"/>
</dbReference>
<accession>A0A382MSA7</accession>
<evidence type="ECO:0000313" key="10">
    <source>
        <dbReference type="EMBL" id="SVC51606.1"/>
    </source>
</evidence>
<evidence type="ECO:0000256" key="3">
    <source>
        <dbReference type="ARBA" id="ARBA00022516"/>
    </source>
</evidence>
<feature type="domain" description="Lipoyl-binding" evidence="9">
    <location>
        <begin position="79"/>
        <end position="155"/>
    </location>
</feature>
<reference evidence="10" key="1">
    <citation type="submission" date="2018-05" db="EMBL/GenBank/DDBJ databases">
        <authorList>
            <person name="Lanie J.A."/>
            <person name="Ng W.-L."/>
            <person name="Kazmierczak K.M."/>
            <person name="Andrzejewski T.M."/>
            <person name="Davidsen T.M."/>
            <person name="Wayne K.J."/>
            <person name="Tettelin H."/>
            <person name="Glass J.I."/>
            <person name="Rusch D."/>
            <person name="Podicherti R."/>
            <person name="Tsui H.-C.T."/>
            <person name="Winkler M.E."/>
        </authorList>
    </citation>
    <scope>NUCLEOTIDE SEQUENCE</scope>
</reference>
<feature type="region of interest" description="Disordered" evidence="8">
    <location>
        <begin position="45"/>
        <end position="81"/>
    </location>
</feature>
<evidence type="ECO:0000256" key="2">
    <source>
        <dbReference type="ARBA" id="ARBA00017562"/>
    </source>
</evidence>
<dbReference type="Pfam" id="PF00364">
    <property type="entry name" value="Biotin_lipoyl"/>
    <property type="match status" value="1"/>
</dbReference>
<dbReference type="Gene3D" id="2.40.50.100">
    <property type="match status" value="1"/>
</dbReference>
<evidence type="ECO:0000256" key="5">
    <source>
        <dbReference type="ARBA" id="ARBA00023098"/>
    </source>
</evidence>
<dbReference type="PROSITE" id="PS00188">
    <property type="entry name" value="BIOTIN"/>
    <property type="match status" value="1"/>
</dbReference>
<feature type="compositionally biased region" description="Polar residues" evidence="8">
    <location>
        <begin position="45"/>
        <end position="67"/>
    </location>
</feature>
<dbReference type="PROSITE" id="PS50968">
    <property type="entry name" value="BIOTINYL_LIPOYL"/>
    <property type="match status" value="1"/>
</dbReference>
<keyword evidence="3" id="KW-0444">Lipid biosynthesis</keyword>
<sequence length="155" mass="16340">VAKIRIDDALIRHLAGLLEETGLTEIELGSGRERVRVARNSVSIRSDETVNSGAPSLSASDHLSANARSAEEEPAVDHPGAVKAPMVGTAYLAPEPGAAPFINVGDEVQTGDTMFIIEAMKTMNPVTAPRDGRVERVLVGNATPVEYGEVLALID</sequence>
<dbReference type="InterPro" id="IPR000089">
    <property type="entry name" value="Biotin_lipoyl"/>
</dbReference>
<keyword evidence="6" id="KW-0275">Fatty acid biosynthesis</keyword>
<dbReference type="AlphaFoldDB" id="A0A382MSA7"/>
<keyword evidence="5" id="KW-0443">Lipid metabolism</keyword>
<gene>
    <name evidence="10" type="ORF">METZ01_LOCUS304460</name>
</gene>
<evidence type="ECO:0000256" key="4">
    <source>
        <dbReference type="ARBA" id="ARBA00022832"/>
    </source>
</evidence>
<keyword evidence="7" id="KW-0092">Biotin</keyword>
<dbReference type="InterPro" id="IPR001882">
    <property type="entry name" value="Biotin_BS"/>
</dbReference>
<comment type="pathway">
    <text evidence="1">Lipid metabolism; fatty acid biosynthesis.</text>
</comment>
<proteinExistence type="predicted"/>
<dbReference type="PANTHER" id="PTHR45266">
    <property type="entry name" value="OXALOACETATE DECARBOXYLASE ALPHA CHAIN"/>
    <property type="match status" value="1"/>
</dbReference>
<evidence type="ECO:0000259" key="9">
    <source>
        <dbReference type="PROSITE" id="PS50968"/>
    </source>
</evidence>
<evidence type="ECO:0000256" key="6">
    <source>
        <dbReference type="ARBA" id="ARBA00023160"/>
    </source>
</evidence>
<name>A0A382MSA7_9ZZZZ</name>
<dbReference type="PRINTS" id="PR01071">
    <property type="entry name" value="ACOABIOTINCC"/>
</dbReference>
<evidence type="ECO:0000256" key="1">
    <source>
        <dbReference type="ARBA" id="ARBA00005194"/>
    </source>
</evidence>
<dbReference type="GO" id="GO:0003989">
    <property type="term" value="F:acetyl-CoA carboxylase activity"/>
    <property type="evidence" value="ECO:0007669"/>
    <property type="project" value="InterPro"/>
</dbReference>
<dbReference type="GO" id="GO:0006633">
    <property type="term" value="P:fatty acid biosynthetic process"/>
    <property type="evidence" value="ECO:0007669"/>
    <property type="project" value="UniProtKB-UniPathway"/>
</dbReference>
<dbReference type="SUPFAM" id="SSF51230">
    <property type="entry name" value="Single hybrid motif"/>
    <property type="match status" value="1"/>
</dbReference>
<dbReference type="InterPro" id="IPR001249">
    <property type="entry name" value="AcCoA_biotinCC"/>
</dbReference>
<dbReference type="InterPro" id="IPR011053">
    <property type="entry name" value="Single_hybrid_motif"/>
</dbReference>
<dbReference type="UniPathway" id="UPA00094"/>
<evidence type="ECO:0000256" key="8">
    <source>
        <dbReference type="SAM" id="MobiDB-lite"/>
    </source>
</evidence>
<organism evidence="10">
    <name type="scientific">marine metagenome</name>
    <dbReference type="NCBI Taxonomy" id="408172"/>
    <lineage>
        <taxon>unclassified sequences</taxon>
        <taxon>metagenomes</taxon>
        <taxon>ecological metagenomes</taxon>
    </lineage>
</organism>
<keyword evidence="4" id="KW-0276">Fatty acid metabolism</keyword>
<dbReference type="EMBL" id="UINC01095485">
    <property type="protein sequence ID" value="SVC51606.1"/>
    <property type="molecule type" value="Genomic_DNA"/>
</dbReference>
<evidence type="ECO:0000256" key="7">
    <source>
        <dbReference type="ARBA" id="ARBA00023267"/>
    </source>
</evidence>
<dbReference type="GO" id="GO:0009317">
    <property type="term" value="C:acetyl-CoA carboxylase complex"/>
    <property type="evidence" value="ECO:0007669"/>
    <property type="project" value="InterPro"/>
</dbReference>
<feature type="non-terminal residue" evidence="10">
    <location>
        <position position="1"/>
    </location>
</feature>